<accession>A0AAD7CF52</accession>
<evidence type="ECO:0000256" key="1">
    <source>
        <dbReference type="ARBA" id="ARBA00004123"/>
    </source>
</evidence>
<dbReference type="GO" id="GO:0000981">
    <property type="term" value="F:DNA-binding transcription factor activity, RNA polymerase II-specific"/>
    <property type="evidence" value="ECO:0007669"/>
    <property type="project" value="InterPro"/>
</dbReference>
<organism evidence="5 6">
    <name type="scientific">Roridomyces roridus</name>
    <dbReference type="NCBI Taxonomy" id="1738132"/>
    <lineage>
        <taxon>Eukaryota</taxon>
        <taxon>Fungi</taxon>
        <taxon>Dikarya</taxon>
        <taxon>Basidiomycota</taxon>
        <taxon>Agaricomycotina</taxon>
        <taxon>Agaricomycetes</taxon>
        <taxon>Agaricomycetidae</taxon>
        <taxon>Agaricales</taxon>
        <taxon>Marasmiineae</taxon>
        <taxon>Mycenaceae</taxon>
        <taxon>Roridomyces</taxon>
    </lineage>
</organism>
<comment type="subcellular location">
    <subcellularLocation>
        <location evidence="1">Nucleus</location>
    </subcellularLocation>
</comment>
<dbReference type="AlphaFoldDB" id="A0AAD7CF52"/>
<dbReference type="CDD" id="cd00067">
    <property type="entry name" value="GAL4"/>
    <property type="match status" value="1"/>
</dbReference>
<sequence>MPVDSTSKRGSAKPTLSTALPGVDHRKRRRNRTTQSCLNCHTTKRACDRKRPCTRCTQLGLSGICVYEVDSATTSPDESSRLLNRVAELEGVVRELKNKPHPRWTDARAKDLLQSTLEATTSPPPLLGQSLPWADLLTIDSPRSSQYSTHTHSPASSPALSLAGLYPLEPPPPFLPSFHDTLWPGPSMGECCLNESVTYNMVVHLQSELRKAAAFMDSYHFRGPPCLLSSKIAELEAITRNALQNARQCSDPLGKVSIWDESGLPPYDDDSFMSWTKPV</sequence>
<dbReference type="PROSITE" id="PS00463">
    <property type="entry name" value="ZN2_CY6_FUNGAL_1"/>
    <property type="match status" value="1"/>
</dbReference>
<evidence type="ECO:0000259" key="4">
    <source>
        <dbReference type="PROSITE" id="PS50048"/>
    </source>
</evidence>
<dbReference type="Proteomes" id="UP001221142">
    <property type="component" value="Unassembled WGS sequence"/>
</dbReference>
<reference evidence="5" key="1">
    <citation type="submission" date="2023-03" db="EMBL/GenBank/DDBJ databases">
        <title>Massive genome expansion in bonnet fungi (Mycena s.s.) driven by repeated elements and novel gene families across ecological guilds.</title>
        <authorList>
            <consortium name="Lawrence Berkeley National Laboratory"/>
            <person name="Harder C.B."/>
            <person name="Miyauchi S."/>
            <person name="Viragh M."/>
            <person name="Kuo A."/>
            <person name="Thoen E."/>
            <person name="Andreopoulos B."/>
            <person name="Lu D."/>
            <person name="Skrede I."/>
            <person name="Drula E."/>
            <person name="Henrissat B."/>
            <person name="Morin E."/>
            <person name="Kohler A."/>
            <person name="Barry K."/>
            <person name="LaButti K."/>
            <person name="Morin E."/>
            <person name="Salamov A."/>
            <person name="Lipzen A."/>
            <person name="Mereny Z."/>
            <person name="Hegedus B."/>
            <person name="Baldrian P."/>
            <person name="Stursova M."/>
            <person name="Weitz H."/>
            <person name="Taylor A."/>
            <person name="Grigoriev I.V."/>
            <person name="Nagy L.G."/>
            <person name="Martin F."/>
            <person name="Kauserud H."/>
        </authorList>
    </citation>
    <scope>NUCLEOTIDE SEQUENCE</scope>
    <source>
        <strain evidence="5">9284</strain>
    </source>
</reference>
<proteinExistence type="predicted"/>
<feature type="region of interest" description="Disordered" evidence="3">
    <location>
        <begin position="1"/>
        <end position="32"/>
    </location>
</feature>
<protein>
    <recommendedName>
        <fullName evidence="4">Zn(2)-C6 fungal-type domain-containing protein</fullName>
    </recommendedName>
</protein>
<dbReference type="GO" id="GO:0005634">
    <property type="term" value="C:nucleus"/>
    <property type="evidence" value="ECO:0007669"/>
    <property type="project" value="UniProtKB-SubCell"/>
</dbReference>
<comment type="caution">
    <text evidence="5">The sequence shown here is derived from an EMBL/GenBank/DDBJ whole genome shotgun (WGS) entry which is preliminary data.</text>
</comment>
<dbReference type="InterPro" id="IPR001138">
    <property type="entry name" value="Zn2Cys6_DnaBD"/>
</dbReference>
<evidence type="ECO:0000313" key="6">
    <source>
        <dbReference type="Proteomes" id="UP001221142"/>
    </source>
</evidence>
<feature type="compositionally biased region" description="Polar residues" evidence="3">
    <location>
        <begin position="1"/>
        <end position="18"/>
    </location>
</feature>
<dbReference type="Pfam" id="PF00172">
    <property type="entry name" value="Zn_clus"/>
    <property type="match status" value="1"/>
</dbReference>
<dbReference type="PROSITE" id="PS50048">
    <property type="entry name" value="ZN2_CY6_FUNGAL_2"/>
    <property type="match status" value="1"/>
</dbReference>
<dbReference type="PANTHER" id="PTHR31001:SF81">
    <property type="entry name" value="ZN(II)2CYS6 TRANSCRIPTION FACTOR"/>
    <property type="match status" value="1"/>
</dbReference>
<dbReference type="PANTHER" id="PTHR31001">
    <property type="entry name" value="UNCHARACTERIZED TRANSCRIPTIONAL REGULATORY PROTEIN"/>
    <property type="match status" value="1"/>
</dbReference>
<dbReference type="InterPro" id="IPR036864">
    <property type="entry name" value="Zn2-C6_fun-type_DNA-bd_sf"/>
</dbReference>
<name>A0AAD7CF52_9AGAR</name>
<dbReference type="Gene3D" id="4.10.240.10">
    <property type="entry name" value="Zn(2)-C6 fungal-type DNA-binding domain"/>
    <property type="match status" value="1"/>
</dbReference>
<dbReference type="EMBL" id="JARKIF010000002">
    <property type="protein sequence ID" value="KAJ7647275.1"/>
    <property type="molecule type" value="Genomic_DNA"/>
</dbReference>
<evidence type="ECO:0000313" key="5">
    <source>
        <dbReference type="EMBL" id="KAJ7647275.1"/>
    </source>
</evidence>
<evidence type="ECO:0000256" key="2">
    <source>
        <dbReference type="ARBA" id="ARBA00023242"/>
    </source>
</evidence>
<keyword evidence="6" id="KW-1185">Reference proteome</keyword>
<evidence type="ECO:0000256" key="3">
    <source>
        <dbReference type="SAM" id="MobiDB-lite"/>
    </source>
</evidence>
<dbReference type="SUPFAM" id="SSF57701">
    <property type="entry name" value="Zn2/Cys6 DNA-binding domain"/>
    <property type="match status" value="1"/>
</dbReference>
<dbReference type="GO" id="GO:0008270">
    <property type="term" value="F:zinc ion binding"/>
    <property type="evidence" value="ECO:0007669"/>
    <property type="project" value="InterPro"/>
</dbReference>
<feature type="domain" description="Zn(2)-C6 fungal-type" evidence="4">
    <location>
        <begin position="36"/>
        <end position="67"/>
    </location>
</feature>
<gene>
    <name evidence="5" type="ORF">FB45DRAFT_1100324</name>
</gene>
<dbReference type="InterPro" id="IPR050613">
    <property type="entry name" value="Sec_Metabolite_Reg"/>
</dbReference>
<dbReference type="SMART" id="SM00066">
    <property type="entry name" value="GAL4"/>
    <property type="match status" value="1"/>
</dbReference>
<keyword evidence="2" id="KW-0539">Nucleus</keyword>